<dbReference type="OrthoDB" id="1706657at2759"/>
<dbReference type="PANTHER" id="PTHR42780">
    <property type="entry name" value="SOLEUCYL-TRNA SYNTHETASE"/>
    <property type="match status" value="1"/>
</dbReference>
<dbReference type="GO" id="GO:0004822">
    <property type="term" value="F:isoleucine-tRNA ligase activity"/>
    <property type="evidence" value="ECO:0007669"/>
    <property type="project" value="InterPro"/>
</dbReference>
<reference evidence="1 2" key="1">
    <citation type="submission" date="2015-09" db="EMBL/GenBank/DDBJ databases">
        <title>Draft genome of the parasitic nematode Teladorsagia circumcincta isolate WARC Sus (inbred).</title>
        <authorList>
            <person name="Mitreva M."/>
        </authorList>
    </citation>
    <scope>NUCLEOTIDE SEQUENCE [LARGE SCALE GENOMIC DNA]</scope>
    <source>
        <strain evidence="1 2">S</strain>
    </source>
</reference>
<dbReference type="AlphaFoldDB" id="A0A2G9TI97"/>
<organism evidence="1 2">
    <name type="scientific">Teladorsagia circumcincta</name>
    <name type="common">Brown stomach worm</name>
    <name type="synonym">Ostertagia circumcincta</name>
    <dbReference type="NCBI Taxonomy" id="45464"/>
    <lineage>
        <taxon>Eukaryota</taxon>
        <taxon>Metazoa</taxon>
        <taxon>Ecdysozoa</taxon>
        <taxon>Nematoda</taxon>
        <taxon>Chromadorea</taxon>
        <taxon>Rhabditida</taxon>
        <taxon>Rhabditina</taxon>
        <taxon>Rhabditomorpha</taxon>
        <taxon>Strongyloidea</taxon>
        <taxon>Trichostrongylidae</taxon>
        <taxon>Teladorsagia</taxon>
    </lineage>
</organism>
<dbReference type="GO" id="GO:0006428">
    <property type="term" value="P:isoleucyl-tRNA aminoacylation"/>
    <property type="evidence" value="ECO:0007669"/>
    <property type="project" value="TreeGrafter"/>
</dbReference>
<proteinExistence type="predicted"/>
<dbReference type="EMBL" id="KZ370996">
    <property type="protein sequence ID" value="PIO57686.1"/>
    <property type="molecule type" value="Genomic_DNA"/>
</dbReference>
<accession>A0A2G9TI97</accession>
<keyword evidence="2" id="KW-1185">Reference proteome</keyword>
<evidence type="ECO:0000313" key="1">
    <source>
        <dbReference type="EMBL" id="PIO57686.1"/>
    </source>
</evidence>
<sequence>MRDCIDLVRVLRERKAIPVKYPLKEMIVVNRDEQFLEDLKSLEHYILSEVNIRQLTVSQDKHKYGITLKADPNFRILGARLKADQKKVVDYLKTQVTESELEQFLAEGKEFKAKLVSTDPAVVYCVVEPKSSQLASVVTSHKERIEEATGTPLRLEQLPSGKRATVSGVSTVKDSEVSLWLIAEGVTDTVTVGLNGKTLRIRLKSSEDKLLSYSDLLYE</sequence>
<protein>
    <submittedName>
        <fullName evidence="1">Uncharacterized protein</fullName>
    </submittedName>
</protein>
<dbReference type="InterPro" id="IPR023586">
    <property type="entry name" value="Ile-tRNA-ligase_type2"/>
</dbReference>
<dbReference type="InterPro" id="IPR009080">
    <property type="entry name" value="tRNAsynth_Ia_anticodon-bd"/>
</dbReference>
<dbReference type="GO" id="GO:0005524">
    <property type="term" value="F:ATP binding"/>
    <property type="evidence" value="ECO:0007669"/>
    <property type="project" value="InterPro"/>
</dbReference>
<dbReference type="SUPFAM" id="SSF47323">
    <property type="entry name" value="Anticodon-binding domain of a subclass of class I aminoacyl-tRNA synthetases"/>
    <property type="match status" value="1"/>
</dbReference>
<dbReference type="Proteomes" id="UP000230423">
    <property type="component" value="Unassembled WGS sequence"/>
</dbReference>
<evidence type="ECO:0000313" key="2">
    <source>
        <dbReference type="Proteomes" id="UP000230423"/>
    </source>
</evidence>
<gene>
    <name evidence="1" type="ORF">TELCIR_20894</name>
</gene>
<dbReference type="PANTHER" id="PTHR42780:SF1">
    <property type="entry name" value="ISOLEUCINE--TRNA LIGASE, CYTOPLASMIC"/>
    <property type="match status" value="1"/>
</dbReference>
<feature type="non-terminal residue" evidence="1">
    <location>
        <position position="219"/>
    </location>
</feature>
<name>A0A2G9TI97_TELCI</name>